<reference evidence="2" key="1">
    <citation type="submission" date="2022-11" db="EMBL/GenBank/DDBJ databases">
        <title>Centuries of genome instability and evolution in soft-shell clam transmissible cancer (bioRxiv).</title>
        <authorList>
            <person name="Hart S.F.M."/>
            <person name="Yonemitsu M.A."/>
            <person name="Giersch R.M."/>
            <person name="Beal B.F."/>
            <person name="Arriagada G."/>
            <person name="Davis B.W."/>
            <person name="Ostrander E.A."/>
            <person name="Goff S.P."/>
            <person name="Metzger M.J."/>
        </authorList>
    </citation>
    <scope>NUCLEOTIDE SEQUENCE</scope>
    <source>
        <strain evidence="2">MELC-2E11</strain>
        <tissue evidence="2">Siphon/mantle</tissue>
    </source>
</reference>
<dbReference type="EMBL" id="CP111022">
    <property type="protein sequence ID" value="WAR20410.1"/>
    <property type="molecule type" value="Genomic_DNA"/>
</dbReference>
<sequence>MPPPTEKRTLEEAESILEGVKAVVLDIEGTITPISFVKDKLFPYIRENIETYLTSKFDDDETKADITALRDLAKKDKEGGADVVEIPDSTDDNEDAVVKAVVKNVIAQMDADRKSTELKQLQGHMWREAYKTKKVEGELAGWVAILVDRSLEQEDSIEIDEATRQSFQVIENLHDLFGDDDLDEMEGFDGQVKRVKLAANGEFDDDDEDDEDEVDDDGEEDEEAEDFAEDEEAGEDGEEEEEA</sequence>
<evidence type="ECO:0000256" key="1">
    <source>
        <dbReference type="SAM" id="MobiDB-lite"/>
    </source>
</evidence>
<evidence type="ECO:0000313" key="2">
    <source>
        <dbReference type="EMBL" id="WAR20410.1"/>
    </source>
</evidence>
<feature type="compositionally biased region" description="Acidic residues" evidence="1">
    <location>
        <begin position="202"/>
        <end position="243"/>
    </location>
</feature>
<dbReference type="EMBL" id="CP111022">
    <property type="protein sequence ID" value="WAR20473.1"/>
    <property type="molecule type" value="Genomic_DNA"/>
</dbReference>
<protein>
    <submittedName>
        <fullName evidence="2">ENOPH-like protein</fullName>
    </submittedName>
</protein>
<dbReference type="PANTHER" id="PTHR20371">
    <property type="entry name" value="ENOLASE-PHOSPHATASE E1"/>
    <property type="match status" value="1"/>
</dbReference>
<organism evidence="2 4">
    <name type="scientific">Mya arenaria</name>
    <name type="common">Soft-shell clam</name>
    <dbReference type="NCBI Taxonomy" id="6604"/>
    <lineage>
        <taxon>Eukaryota</taxon>
        <taxon>Metazoa</taxon>
        <taxon>Spiralia</taxon>
        <taxon>Lophotrochozoa</taxon>
        <taxon>Mollusca</taxon>
        <taxon>Bivalvia</taxon>
        <taxon>Autobranchia</taxon>
        <taxon>Heteroconchia</taxon>
        <taxon>Euheterodonta</taxon>
        <taxon>Imparidentia</taxon>
        <taxon>Neoheterodontei</taxon>
        <taxon>Myida</taxon>
        <taxon>Myoidea</taxon>
        <taxon>Myidae</taxon>
        <taxon>Mya</taxon>
    </lineage>
</organism>
<dbReference type="SUPFAM" id="SSF56784">
    <property type="entry name" value="HAD-like"/>
    <property type="match status" value="1"/>
</dbReference>
<dbReference type="InterPro" id="IPR036412">
    <property type="entry name" value="HAD-like_sf"/>
</dbReference>
<evidence type="ECO:0000313" key="4">
    <source>
        <dbReference type="Proteomes" id="UP001164746"/>
    </source>
</evidence>
<evidence type="ECO:0000313" key="3">
    <source>
        <dbReference type="EMBL" id="WAR20473.1"/>
    </source>
</evidence>
<dbReference type="Gene3D" id="1.10.720.60">
    <property type="match status" value="1"/>
</dbReference>
<accession>A0ABY7FE30</accession>
<keyword evidence="4" id="KW-1185">Reference proteome</keyword>
<gene>
    <name evidence="2" type="ORF">MAR_002248</name>
    <name evidence="3" type="ORF">MAR_002311</name>
</gene>
<dbReference type="PANTHER" id="PTHR20371:SF1">
    <property type="entry name" value="ENOLASE-PHOSPHATASE E1"/>
    <property type="match status" value="1"/>
</dbReference>
<proteinExistence type="predicted"/>
<feature type="region of interest" description="Disordered" evidence="1">
    <location>
        <begin position="198"/>
        <end position="243"/>
    </location>
</feature>
<dbReference type="Proteomes" id="UP001164746">
    <property type="component" value="Chromosome 11"/>
</dbReference>
<name>A0ABY7FE30_MYAAR</name>